<comment type="caution">
    <text evidence="2">The sequence shown here is derived from an EMBL/GenBank/DDBJ whole genome shotgun (WGS) entry which is preliminary data.</text>
</comment>
<reference evidence="2" key="2">
    <citation type="submission" date="2004-02" db="EMBL/GenBank/DDBJ databases">
        <authorList>
            <consortium name="Genoscope"/>
            <consortium name="Whitehead Institute Centre for Genome Research"/>
        </authorList>
    </citation>
    <scope>NUCLEOTIDE SEQUENCE</scope>
</reference>
<name>Q4TEH9_TETNG</name>
<sequence length="51" mass="4744">IKAGGGAFWGVGGVRPGVRGGPVASAAPGPGGAAGPRLCAGAPPPPLMLRR</sequence>
<dbReference type="KEGG" id="tng:GSTEN00002245G001"/>
<evidence type="ECO:0000313" key="2">
    <source>
        <dbReference type="EMBL" id="CAF88703.1"/>
    </source>
</evidence>
<feature type="region of interest" description="Disordered" evidence="1">
    <location>
        <begin position="21"/>
        <end position="51"/>
    </location>
</feature>
<proteinExistence type="predicted"/>
<dbReference type="AlphaFoldDB" id="Q4TEH9"/>
<reference evidence="2" key="1">
    <citation type="journal article" date="2004" name="Nature">
        <title>Genome duplication in the teleost fish Tetraodon nigroviridis reveals the early vertebrate proto-karyotype.</title>
        <authorList>
            <person name="Jaillon O."/>
            <person name="Aury J.-M."/>
            <person name="Brunet F."/>
            <person name="Petit J.-L."/>
            <person name="Stange-Thomann N."/>
            <person name="Mauceli E."/>
            <person name="Bouneau L."/>
            <person name="Fischer C."/>
            <person name="Ozouf-Costaz C."/>
            <person name="Bernot A."/>
            <person name="Nicaud S."/>
            <person name="Jaffe D."/>
            <person name="Fisher S."/>
            <person name="Lutfalla G."/>
            <person name="Dossat C."/>
            <person name="Segurens B."/>
            <person name="Dasilva C."/>
            <person name="Salanoubat M."/>
            <person name="Levy M."/>
            <person name="Boudet N."/>
            <person name="Castellano S."/>
            <person name="Anthouard V."/>
            <person name="Jubin C."/>
            <person name="Castelli V."/>
            <person name="Katinka M."/>
            <person name="Vacherie B."/>
            <person name="Biemont C."/>
            <person name="Skalli Z."/>
            <person name="Cattolico L."/>
            <person name="Poulain J."/>
            <person name="De Berardinis V."/>
            <person name="Cruaud C."/>
            <person name="Duprat S."/>
            <person name="Brottier P."/>
            <person name="Coutanceau J.-P."/>
            <person name="Gouzy J."/>
            <person name="Parra G."/>
            <person name="Lardier G."/>
            <person name="Chapple C."/>
            <person name="McKernan K.J."/>
            <person name="McEwan P."/>
            <person name="Bosak S."/>
            <person name="Kellis M."/>
            <person name="Volff J.-N."/>
            <person name="Guigo R."/>
            <person name="Zody M.C."/>
            <person name="Mesirov J."/>
            <person name="Lindblad-Toh K."/>
            <person name="Birren B."/>
            <person name="Nusbaum C."/>
            <person name="Kahn D."/>
            <person name="Robinson-Rechavi M."/>
            <person name="Laudet V."/>
            <person name="Schachter V."/>
            <person name="Quetier F."/>
            <person name="Saurin W."/>
            <person name="Scarpelli C."/>
            <person name="Wincker P."/>
            <person name="Lander E.S."/>
            <person name="Weissenbach J."/>
            <person name="Roest Crollius H."/>
        </authorList>
    </citation>
    <scope>NUCLEOTIDE SEQUENCE [LARGE SCALE GENOMIC DNA]</scope>
</reference>
<dbReference type="EMBL" id="CAAE01005373">
    <property type="protein sequence ID" value="CAF88703.1"/>
    <property type="molecule type" value="Genomic_DNA"/>
</dbReference>
<feature type="compositionally biased region" description="Pro residues" evidence="1">
    <location>
        <begin position="42"/>
        <end position="51"/>
    </location>
</feature>
<feature type="non-terminal residue" evidence="2">
    <location>
        <position position="1"/>
    </location>
</feature>
<evidence type="ECO:0000256" key="1">
    <source>
        <dbReference type="SAM" id="MobiDB-lite"/>
    </source>
</evidence>
<accession>Q4TEH9</accession>
<protein>
    <submittedName>
        <fullName evidence="2">(spotted green pufferfish) hypothetical protein</fullName>
    </submittedName>
</protein>
<gene>
    <name evidence="2" type="ORF">GSTENG00002245001</name>
</gene>
<organism evidence="2">
    <name type="scientific">Tetraodon nigroviridis</name>
    <name type="common">Spotted green pufferfish</name>
    <name type="synonym">Chelonodon nigroviridis</name>
    <dbReference type="NCBI Taxonomy" id="99883"/>
    <lineage>
        <taxon>Eukaryota</taxon>
        <taxon>Metazoa</taxon>
        <taxon>Chordata</taxon>
        <taxon>Craniata</taxon>
        <taxon>Vertebrata</taxon>
        <taxon>Euteleostomi</taxon>
        <taxon>Actinopterygii</taxon>
        <taxon>Neopterygii</taxon>
        <taxon>Teleostei</taxon>
        <taxon>Neoteleostei</taxon>
        <taxon>Acanthomorphata</taxon>
        <taxon>Eupercaria</taxon>
        <taxon>Tetraodontiformes</taxon>
        <taxon>Tetradontoidea</taxon>
        <taxon>Tetraodontidae</taxon>
        <taxon>Tetraodon</taxon>
    </lineage>
</organism>